<organism evidence="3 4">
    <name type="scientific">Bradyrhizobium diversitatis</name>
    <dbReference type="NCBI Taxonomy" id="2755406"/>
    <lineage>
        <taxon>Bacteria</taxon>
        <taxon>Pseudomonadati</taxon>
        <taxon>Pseudomonadota</taxon>
        <taxon>Alphaproteobacteria</taxon>
        <taxon>Hyphomicrobiales</taxon>
        <taxon>Nitrobacteraceae</taxon>
        <taxon>Bradyrhizobium</taxon>
    </lineage>
</organism>
<dbReference type="EMBL" id="JACEGD010000008">
    <property type="protein sequence ID" value="MBH5386666.1"/>
    <property type="molecule type" value="Genomic_DNA"/>
</dbReference>
<keyword evidence="1" id="KW-0472">Membrane</keyword>
<sequence length="276" mass="29849">MLKCVFVTTVAAICWLASATAGLAATVNPLGLSDVVYSTSLSVLTMLFVVALLLESAFSTIFNWRVFLTYFSTRGVKTIIMIAISFIVVYVFSFDAIASLIAAFKLPEQPPAGMTKDDELRKFVAQETGAVSKFITSLILAGGSAGIYNLMVALGFRSQRETEVDPKPPVGQAWVAVRVKRVNAVGPVNVIVAEQAQLPTDVLQIAGSIRFTRPSLKELLLRNVDRFPQNGGYVVAPNKAYVVKVEGRDERGNAIFALGGTYAFAERAIVDFDVNL</sequence>
<comment type="caution">
    <text evidence="3">The sequence shown here is derived from an EMBL/GenBank/DDBJ whole genome shotgun (WGS) entry which is preliminary data.</text>
</comment>
<feature type="transmembrane region" description="Helical" evidence="1">
    <location>
        <begin position="40"/>
        <end position="67"/>
    </location>
</feature>
<evidence type="ECO:0000313" key="4">
    <source>
        <dbReference type="Proteomes" id="UP001194539"/>
    </source>
</evidence>
<keyword evidence="2" id="KW-0732">Signal</keyword>
<dbReference type="RefSeq" id="WP_197965962.1">
    <property type="nucleotide sequence ID" value="NZ_JACEGD010000008.1"/>
</dbReference>
<keyword evidence="4" id="KW-1185">Reference proteome</keyword>
<name>A0ABS0P089_9BRAD</name>
<keyword evidence="1" id="KW-1133">Transmembrane helix</keyword>
<evidence type="ECO:0000313" key="3">
    <source>
        <dbReference type="EMBL" id="MBH5386666.1"/>
    </source>
</evidence>
<gene>
    <name evidence="3" type="ORF">H1B27_10265</name>
</gene>
<evidence type="ECO:0000256" key="1">
    <source>
        <dbReference type="SAM" id="Phobius"/>
    </source>
</evidence>
<feature type="transmembrane region" description="Helical" evidence="1">
    <location>
        <begin position="134"/>
        <end position="156"/>
    </location>
</feature>
<evidence type="ECO:0000256" key="2">
    <source>
        <dbReference type="SAM" id="SignalP"/>
    </source>
</evidence>
<proteinExistence type="predicted"/>
<keyword evidence="1" id="KW-0812">Transmembrane</keyword>
<feature type="chain" id="PRO_5046192922" evidence="2">
    <location>
        <begin position="25"/>
        <end position="276"/>
    </location>
</feature>
<feature type="transmembrane region" description="Helical" evidence="1">
    <location>
        <begin position="79"/>
        <end position="104"/>
    </location>
</feature>
<reference evidence="3 4" key="1">
    <citation type="submission" date="2020-07" db="EMBL/GenBank/DDBJ databases">
        <title>Bradyrhizobium diversity isolated from nodules of indigenous legumes of Western Australia.</title>
        <authorList>
            <person name="Klepa M.S."/>
        </authorList>
    </citation>
    <scope>NUCLEOTIDE SEQUENCE [LARGE SCALE GENOMIC DNA]</scope>
    <source>
        <strain evidence="3 4">CNPSo 4019</strain>
    </source>
</reference>
<accession>A0ABS0P089</accession>
<dbReference type="Proteomes" id="UP001194539">
    <property type="component" value="Unassembled WGS sequence"/>
</dbReference>
<protein>
    <submittedName>
        <fullName evidence="3">Uncharacterized protein</fullName>
    </submittedName>
</protein>
<feature type="signal peptide" evidence="2">
    <location>
        <begin position="1"/>
        <end position="24"/>
    </location>
</feature>